<dbReference type="PROSITE" id="PS50893">
    <property type="entry name" value="ABC_TRANSPORTER_2"/>
    <property type="match status" value="1"/>
</dbReference>
<dbReference type="InterPro" id="IPR011527">
    <property type="entry name" value="ABC1_TM_dom"/>
</dbReference>
<evidence type="ECO:0000256" key="5">
    <source>
        <dbReference type="ARBA" id="ARBA00022840"/>
    </source>
</evidence>
<evidence type="ECO:0000256" key="4">
    <source>
        <dbReference type="ARBA" id="ARBA00022741"/>
    </source>
</evidence>
<evidence type="ECO:0000256" key="6">
    <source>
        <dbReference type="ARBA" id="ARBA00022989"/>
    </source>
</evidence>
<evidence type="ECO:0000313" key="11">
    <source>
        <dbReference type="EMBL" id="KAJ7041090.1"/>
    </source>
</evidence>
<dbReference type="InterPro" id="IPR027417">
    <property type="entry name" value="P-loop_NTPase"/>
</dbReference>
<evidence type="ECO:0000256" key="1">
    <source>
        <dbReference type="ARBA" id="ARBA00004370"/>
    </source>
</evidence>
<feature type="transmembrane region" description="Helical" evidence="8">
    <location>
        <begin position="87"/>
        <end position="110"/>
    </location>
</feature>
<feature type="domain" description="ABC transmembrane type-1" evidence="10">
    <location>
        <begin position="293"/>
        <end position="588"/>
    </location>
</feature>
<keyword evidence="12" id="KW-1185">Reference proteome</keyword>
<comment type="subcellular location">
    <subcellularLocation>
        <location evidence="1">Membrane</location>
    </subcellularLocation>
</comment>
<feature type="transmembrane region" description="Helical" evidence="8">
    <location>
        <begin position="146"/>
        <end position="168"/>
    </location>
</feature>
<dbReference type="Gene3D" id="3.40.50.300">
    <property type="entry name" value="P-loop containing nucleotide triphosphate hydrolases"/>
    <property type="match status" value="1"/>
</dbReference>
<keyword evidence="7 8" id="KW-0472">Membrane</keyword>
<dbReference type="InterPro" id="IPR050173">
    <property type="entry name" value="ABC_transporter_C-like"/>
</dbReference>
<keyword evidence="5" id="KW-0067">ATP-binding</keyword>
<feature type="transmembrane region" description="Helical" evidence="8">
    <location>
        <begin position="333"/>
        <end position="355"/>
    </location>
</feature>
<keyword evidence="3 8" id="KW-0812">Transmembrane</keyword>
<feature type="transmembrane region" description="Helical" evidence="8">
    <location>
        <begin position="582"/>
        <end position="606"/>
    </location>
</feature>
<keyword evidence="2" id="KW-0813">Transport</keyword>
<sequence>MCGNSGPLDFEDTCVRSSWSAVLPFLVVLPLSISYLPVRSPGALNKLKAVFTTYLTLEEAEALNLPPQELSQAFEEPQIEAPRWRTLLFTFAGLLQTIGWIASAVLYFLAANPVDAWTLTQPLLVAFSWLYTAVRTVASPPVTAPYDLFSVYVLQFSGGILVLVGHLFDSAVGIKTLPPTPILMALWVNLIVVFVLLYIVVQMPINLLSRRVNKEDVGRSVSPEDYTRLWGWIVFTWVYPLIKRGRAKTLDDNDVWHLSPTMQSRAVFLKFQGTMHSATLLRHLVASNSFDMILDFLGTVLTTFLGFSAPFFLKRLLDTIDQPNPTLRNKGLAYVYAGLMFLGAVLTSIHSWLIVGCNRRITTRVRAQLMAAIYDKTLRRRDFSGIVKEKDRDSKPDNVLKATTNEDKVQVQAEEQKANNSRAGAAKIINLMSTDVETLSFIASTMYFLYGAPVNILIGSIFLYQILGWSAFAGFGVLLVGWPLNSYITSWSFSMSKGRSKARDKRTSLVGELISSIKFIKFFAWEDRWINRAMAAREEEMKWMAKIRANTVFLNGVWSVAPISLSVISFFTFVWLGNELTVGIAFTVCLCKFHFAMKFTLCFCVGNHTLRHDSASVALNRVAVYLAEDEVTAQAVSTLKHDSCQPSEGLGFENASFCWNQVVTPSTSTSPPNMNSIFNIDDVEDRRFELTDLSVLFPEGKLSVITGPTASGKTALLLALMGEMTLLPGGRIIMSKNNTVDEHGNMHGIAYAAQSPWLRHQSIKDNILFGSPLDQERYDAVVKCCALEPDFEMLEDGDSTEIGENGVSLSGGQKARVALARAVYARKQYVLLDDPLSAVDSHTSRFLFEKCFVVVGHARLGNKSRADGLCVPRGILARER</sequence>
<feature type="transmembrane region" description="Helical" evidence="8">
    <location>
        <begin position="472"/>
        <end position="493"/>
    </location>
</feature>
<dbReference type="CDD" id="cd18596">
    <property type="entry name" value="ABC_6TM_VMR1_D1_like"/>
    <property type="match status" value="1"/>
</dbReference>
<protein>
    <submittedName>
        <fullName evidence="11">Uncharacterized protein</fullName>
    </submittedName>
</protein>
<gene>
    <name evidence="11" type="ORF">C8F04DRAFT_947402</name>
</gene>
<feature type="transmembrane region" description="Helical" evidence="8">
    <location>
        <begin position="116"/>
        <end position="134"/>
    </location>
</feature>
<name>A0AAD6XA97_9AGAR</name>
<feature type="transmembrane region" description="Helical" evidence="8">
    <location>
        <begin position="180"/>
        <end position="201"/>
    </location>
</feature>
<dbReference type="InterPro" id="IPR017871">
    <property type="entry name" value="ABC_transporter-like_CS"/>
</dbReference>
<evidence type="ECO:0000256" key="7">
    <source>
        <dbReference type="ARBA" id="ARBA00023136"/>
    </source>
</evidence>
<dbReference type="AlphaFoldDB" id="A0AAD6XA97"/>
<dbReference type="GO" id="GO:0016887">
    <property type="term" value="F:ATP hydrolysis activity"/>
    <property type="evidence" value="ECO:0007669"/>
    <property type="project" value="InterPro"/>
</dbReference>
<evidence type="ECO:0000256" key="2">
    <source>
        <dbReference type="ARBA" id="ARBA00022448"/>
    </source>
</evidence>
<dbReference type="SUPFAM" id="SSF52540">
    <property type="entry name" value="P-loop containing nucleoside triphosphate hydrolases"/>
    <property type="match status" value="1"/>
</dbReference>
<dbReference type="PROSITE" id="PS50929">
    <property type="entry name" value="ABC_TM1F"/>
    <property type="match status" value="1"/>
</dbReference>
<proteinExistence type="predicted"/>
<dbReference type="InterPro" id="IPR003593">
    <property type="entry name" value="AAA+_ATPase"/>
</dbReference>
<dbReference type="Pfam" id="PF00005">
    <property type="entry name" value="ABC_tran"/>
    <property type="match status" value="1"/>
</dbReference>
<dbReference type="CDD" id="cd03250">
    <property type="entry name" value="ABCC_MRP_domain1"/>
    <property type="match status" value="1"/>
</dbReference>
<dbReference type="PANTHER" id="PTHR24223:SF415">
    <property type="entry name" value="FI20190P1"/>
    <property type="match status" value="1"/>
</dbReference>
<evidence type="ECO:0000256" key="8">
    <source>
        <dbReference type="SAM" id="Phobius"/>
    </source>
</evidence>
<feature type="transmembrane region" description="Helical" evidence="8">
    <location>
        <begin position="292"/>
        <end position="313"/>
    </location>
</feature>
<dbReference type="Proteomes" id="UP001218188">
    <property type="component" value="Unassembled WGS sequence"/>
</dbReference>
<dbReference type="SMART" id="SM00382">
    <property type="entry name" value="AAA"/>
    <property type="match status" value="1"/>
</dbReference>
<dbReference type="InterPro" id="IPR036640">
    <property type="entry name" value="ABC1_TM_sf"/>
</dbReference>
<dbReference type="PANTHER" id="PTHR24223">
    <property type="entry name" value="ATP-BINDING CASSETTE SUB-FAMILY C"/>
    <property type="match status" value="1"/>
</dbReference>
<keyword evidence="6 8" id="KW-1133">Transmembrane helix</keyword>
<feature type="transmembrane region" description="Helical" evidence="8">
    <location>
        <begin position="18"/>
        <end position="38"/>
    </location>
</feature>
<reference evidence="11" key="1">
    <citation type="submission" date="2023-03" db="EMBL/GenBank/DDBJ databases">
        <title>Massive genome expansion in bonnet fungi (Mycena s.s.) driven by repeated elements and novel gene families across ecological guilds.</title>
        <authorList>
            <consortium name="Lawrence Berkeley National Laboratory"/>
            <person name="Harder C.B."/>
            <person name="Miyauchi S."/>
            <person name="Viragh M."/>
            <person name="Kuo A."/>
            <person name="Thoen E."/>
            <person name="Andreopoulos B."/>
            <person name="Lu D."/>
            <person name="Skrede I."/>
            <person name="Drula E."/>
            <person name="Henrissat B."/>
            <person name="Morin E."/>
            <person name="Kohler A."/>
            <person name="Barry K."/>
            <person name="LaButti K."/>
            <person name="Morin E."/>
            <person name="Salamov A."/>
            <person name="Lipzen A."/>
            <person name="Mereny Z."/>
            <person name="Hegedus B."/>
            <person name="Baldrian P."/>
            <person name="Stursova M."/>
            <person name="Weitz H."/>
            <person name="Taylor A."/>
            <person name="Grigoriev I.V."/>
            <person name="Nagy L.G."/>
            <person name="Martin F."/>
            <person name="Kauserud H."/>
        </authorList>
    </citation>
    <scope>NUCLEOTIDE SEQUENCE</scope>
    <source>
        <strain evidence="11">CBHHK200</strain>
    </source>
</reference>
<dbReference type="PROSITE" id="PS00211">
    <property type="entry name" value="ABC_TRANSPORTER_1"/>
    <property type="match status" value="1"/>
</dbReference>
<evidence type="ECO:0000256" key="3">
    <source>
        <dbReference type="ARBA" id="ARBA00022692"/>
    </source>
</evidence>
<feature type="domain" description="ABC transporter" evidence="9">
    <location>
        <begin position="672"/>
        <end position="880"/>
    </location>
</feature>
<evidence type="ECO:0000259" key="9">
    <source>
        <dbReference type="PROSITE" id="PS50893"/>
    </source>
</evidence>
<accession>A0AAD6XA97</accession>
<feature type="transmembrane region" description="Helical" evidence="8">
    <location>
        <begin position="552"/>
        <end position="576"/>
    </location>
</feature>
<evidence type="ECO:0000259" key="10">
    <source>
        <dbReference type="PROSITE" id="PS50929"/>
    </source>
</evidence>
<dbReference type="GO" id="GO:0016020">
    <property type="term" value="C:membrane"/>
    <property type="evidence" value="ECO:0007669"/>
    <property type="project" value="UniProtKB-SubCell"/>
</dbReference>
<feature type="transmembrane region" description="Helical" evidence="8">
    <location>
        <begin position="447"/>
        <end position="466"/>
    </location>
</feature>
<evidence type="ECO:0000313" key="12">
    <source>
        <dbReference type="Proteomes" id="UP001218188"/>
    </source>
</evidence>
<keyword evidence="4" id="KW-0547">Nucleotide-binding</keyword>
<organism evidence="11 12">
    <name type="scientific">Mycena alexandri</name>
    <dbReference type="NCBI Taxonomy" id="1745969"/>
    <lineage>
        <taxon>Eukaryota</taxon>
        <taxon>Fungi</taxon>
        <taxon>Dikarya</taxon>
        <taxon>Basidiomycota</taxon>
        <taxon>Agaricomycotina</taxon>
        <taxon>Agaricomycetes</taxon>
        <taxon>Agaricomycetidae</taxon>
        <taxon>Agaricales</taxon>
        <taxon>Marasmiineae</taxon>
        <taxon>Mycenaceae</taxon>
        <taxon>Mycena</taxon>
    </lineage>
</organism>
<dbReference type="InterPro" id="IPR003439">
    <property type="entry name" value="ABC_transporter-like_ATP-bd"/>
</dbReference>
<dbReference type="GO" id="GO:0005524">
    <property type="term" value="F:ATP binding"/>
    <property type="evidence" value="ECO:0007669"/>
    <property type="project" value="UniProtKB-KW"/>
</dbReference>
<dbReference type="EMBL" id="JARJCM010000018">
    <property type="protein sequence ID" value="KAJ7041090.1"/>
    <property type="molecule type" value="Genomic_DNA"/>
</dbReference>
<dbReference type="SUPFAM" id="SSF90123">
    <property type="entry name" value="ABC transporter transmembrane region"/>
    <property type="match status" value="1"/>
</dbReference>
<dbReference type="GO" id="GO:0140359">
    <property type="term" value="F:ABC-type transporter activity"/>
    <property type="evidence" value="ECO:0007669"/>
    <property type="project" value="InterPro"/>
</dbReference>
<comment type="caution">
    <text evidence="11">The sequence shown here is derived from an EMBL/GenBank/DDBJ whole genome shotgun (WGS) entry which is preliminary data.</text>
</comment>
<dbReference type="Pfam" id="PF00664">
    <property type="entry name" value="ABC_membrane"/>
    <property type="match status" value="2"/>
</dbReference>
<dbReference type="Gene3D" id="1.20.1560.10">
    <property type="entry name" value="ABC transporter type 1, transmembrane domain"/>
    <property type="match status" value="1"/>
</dbReference>